<proteinExistence type="predicted"/>
<dbReference type="GO" id="GO:0005737">
    <property type="term" value="C:cytoplasm"/>
    <property type="evidence" value="ECO:0007669"/>
    <property type="project" value="TreeGrafter"/>
</dbReference>
<dbReference type="InterPro" id="IPR001509">
    <property type="entry name" value="Epimerase_deHydtase"/>
</dbReference>
<dbReference type="AlphaFoldDB" id="A0A0E2YZ76"/>
<gene>
    <name evidence="2" type="ORF">IB75_14745</name>
</gene>
<dbReference type="InterPro" id="IPR036291">
    <property type="entry name" value="NAD(P)-bd_dom_sf"/>
</dbReference>
<evidence type="ECO:0000259" key="1">
    <source>
        <dbReference type="Pfam" id="PF01370"/>
    </source>
</evidence>
<dbReference type="OrthoDB" id="9808276at2"/>
<dbReference type="CDD" id="cd05266">
    <property type="entry name" value="SDR_a4"/>
    <property type="match status" value="1"/>
</dbReference>
<accession>A0A0E2YZ76</accession>
<dbReference type="GO" id="GO:0004029">
    <property type="term" value="F:aldehyde dehydrogenase (NAD+) activity"/>
    <property type="evidence" value="ECO:0007669"/>
    <property type="project" value="TreeGrafter"/>
</dbReference>
<dbReference type="PANTHER" id="PTHR48079:SF6">
    <property type="entry name" value="NAD(P)-BINDING DOMAIN-CONTAINING PROTEIN-RELATED"/>
    <property type="match status" value="1"/>
</dbReference>
<dbReference type="HOGENOM" id="CLU_007383_11_4_6"/>
<reference evidence="2 3" key="1">
    <citation type="submission" date="2014-07" db="EMBL/GenBank/DDBJ databases">
        <title>Comparative analysis of Nitrosococcus oceani genome inventories of strains from Pacific and Atlantic gyres.</title>
        <authorList>
            <person name="Lim C.K."/>
            <person name="Wang L."/>
            <person name="Sayavedra-Soto L.A."/>
            <person name="Klotz M.G."/>
        </authorList>
    </citation>
    <scope>NUCLEOTIDE SEQUENCE [LARGE SCALE GENOMIC DNA]</scope>
    <source>
        <strain evidence="2 3">C-27</strain>
    </source>
</reference>
<dbReference type="Proteomes" id="UP000028839">
    <property type="component" value="Unassembled WGS sequence"/>
</dbReference>
<sequence>MVSTPSRMPAFIVGFGDIGQRVAALWQRDGSEVTALIRTPRDTAGCCAIPGDLDQPETLHDMPQKPALLFHFAPPAPSGASDARTGHLLKVLEKAPPQRIVYISTSGVYGDCGGAWVDESRPVHPGNDRSRRRVDAEQQLRLFARRYALPLIILRVPGIYGSGRLPLERLRRGNPVVCPDQAPWSNRIHADDLATIAVRAGQSSIPAGIYNVSDDEPTSMTDYLYRLADAAGLPRPPCVSLAEARRNFSPKLLEYLNESRRLNNQKMKTVLGVKLRYPTLETGLPAALGISK</sequence>
<dbReference type="Pfam" id="PF01370">
    <property type="entry name" value="Epimerase"/>
    <property type="match status" value="1"/>
</dbReference>
<dbReference type="Gene3D" id="3.40.50.720">
    <property type="entry name" value="NAD(P)-binding Rossmann-like Domain"/>
    <property type="match status" value="1"/>
</dbReference>
<dbReference type="PANTHER" id="PTHR48079">
    <property type="entry name" value="PROTEIN YEEZ"/>
    <property type="match status" value="1"/>
</dbReference>
<feature type="domain" description="NAD-dependent epimerase/dehydratase" evidence="1">
    <location>
        <begin position="14"/>
        <end position="212"/>
    </location>
</feature>
<protein>
    <submittedName>
        <fullName evidence="2">Oxidoreductase</fullName>
    </submittedName>
</protein>
<evidence type="ECO:0000313" key="3">
    <source>
        <dbReference type="Proteomes" id="UP000028839"/>
    </source>
</evidence>
<dbReference type="SUPFAM" id="SSF51735">
    <property type="entry name" value="NAD(P)-binding Rossmann-fold domains"/>
    <property type="match status" value="1"/>
</dbReference>
<dbReference type="InterPro" id="IPR051783">
    <property type="entry name" value="NAD(P)-dependent_oxidoreduct"/>
</dbReference>
<evidence type="ECO:0000313" key="2">
    <source>
        <dbReference type="EMBL" id="KFI18251.1"/>
    </source>
</evidence>
<dbReference type="EMBL" id="JPGN01000085">
    <property type="protein sequence ID" value="KFI18251.1"/>
    <property type="molecule type" value="Genomic_DNA"/>
</dbReference>
<comment type="caution">
    <text evidence="2">The sequence shown here is derived from an EMBL/GenBank/DDBJ whole genome shotgun (WGS) entry which is preliminary data.</text>
</comment>
<name>A0A0E2YZ76_9GAMM</name>
<organism evidence="2 3">
    <name type="scientific">Nitrosococcus oceani C-27</name>
    <dbReference type="NCBI Taxonomy" id="314279"/>
    <lineage>
        <taxon>Bacteria</taxon>
        <taxon>Pseudomonadati</taxon>
        <taxon>Pseudomonadota</taxon>
        <taxon>Gammaproteobacteria</taxon>
        <taxon>Chromatiales</taxon>
        <taxon>Chromatiaceae</taxon>
        <taxon>Nitrosococcus</taxon>
    </lineage>
</organism>